<protein>
    <submittedName>
        <fullName evidence="3">Uncharacterized protein LOC115030364</fullName>
    </submittedName>
</protein>
<accession>A0A6P7QYS1</accession>
<proteinExistence type="predicted"/>
<keyword evidence="2" id="KW-1185">Reference proteome</keyword>
<sequence>MFQKLLLSVFIILLMDVGERVLTFNLLKYCNLCSHHDGLKCRTDMKSCWKFDLWTQNRTCTTENYYYYDRFTGLYLFRYAKLNCKPCAPGMYQMFHDLLRETFCCIDRNYCNDGTANLDISSILIEDMNQKKELNDD</sequence>
<evidence type="ECO:0000313" key="3">
    <source>
        <dbReference type="RefSeq" id="XP_029329810.1"/>
    </source>
</evidence>
<feature type="chain" id="PRO_5028265041" evidence="1">
    <location>
        <begin position="24"/>
        <end position="137"/>
    </location>
</feature>
<dbReference type="InterPro" id="IPR059168">
    <property type="entry name" value="PATE2-like_ECD_3FTx"/>
</dbReference>
<evidence type="ECO:0000256" key="1">
    <source>
        <dbReference type="SAM" id="SignalP"/>
    </source>
</evidence>
<name>A0A6P7QYS1_MUSCR</name>
<reference evidence="3" key="1">
    <citation type="submission" date="2025-08" db="UniProtKB">
        <authorList>
            <consortium name="RefSeq"/>
        </authorList>
    </citation>
    <scope>IDENTIFICATION</scope>
</reference>
<dbReference type="GeneID" id="115030364"/>
<keyword evidence="1" id="KW-0732">Signal</keyword>
<evidence type="ECO:0000313" key="2">
    <source>
        <dbReference type="Proteomes" id="UP000515126"/>
    </source>
</evidence>
<gene>
    <name evidence="3" type="primary">LOC115030364</name>
</gene>
<dbReference type="AlphaFoldDB" id="A0A6P7QYS1"/>
<feature type="signal peptide" evidence="1">
    <location>
        <begin position="1"/>
        <end position="23"/>
    </location>
</feature>
<dbReference type="CDD" id="cd23578">
    <property type="entry name" value="TFP_LU_ECD_PATE2"/>
    <property type="match status" value="1"/>
</dbReference>
<dbReference type="RefSeq" id="XP_029329810.1">
    <property type="nucleotide sequence ID" value="XM_029473950.1"/>
</dbReference>
<dbReference type="Proteomes" id="UP000515126">
    <property type="component" value="Unplaced"/>
</dbReference>
<organism evidence="2 3">
    <name type="scientific">Mus caroli</name>
    <name type="common">Ryukyu mouse</name>
    <name type="synonym">Ricefield mouse</name>
    <dbReference type="NCBI Taxonomy" id="10089"/>
    <lineage>
        <taxon>Eukaryota</taxon>
        <taxon>Metazoa</taxon>
        <taxon>Chordata</taxon>
        <taxon>Craniata</taxon>
        <taxon>Vertebrata</taxon>
        <taxon>Euteleostomi</taxon>
        <taxon>Mammalia</taxon>
        <taxon>Eutheria</taxon>
        <taxon>Euarchontoglires</taxon>
        <taxon>Glires</taxon>
        <taxon>Rodentia</taxon>
        <taxon>Myomorpha</taxon>
        <taxon>Muroidea</taxon>
        <taxon>Muridae</taxon>
        <taxon>Murinae</taxon>
        <taxon>Mus</taxon>
        <taxon>Mus</taxon>
    </lineage>
</organism>
<dbReference type="KEGG" id="mcal:115030364"/>